<name>A0A7I7XAE1_9MYCO</name>
<dbReference type="InterPro" id="IPR002645">
    <property type="entry name" value="STAS_dom"/>
</dbReference>
<evidence type="ECO:0000313" key="2">
    <source>
        <dbReference type="EMBL" id="BBZ26310.1"/>
    </source>
</evidence>
<dbReference type="PROSITE" id="PS50801">
    <property type="entry name" value="STAS"/>
    <property type="match status" value="1"/>
</dbReference>
<reference evidence="2 3" key="1">
    <citation type="journal article" date="2019" name="Emerg. Microbes Infect.">
        <title>Comprehensive subspecies identification of 175 nontuberculous mycobacteria species based on 7547 genomic profiles.</title>
        <authorList>
            <person name="Matsumoto Y."/>
            <person name="Kinjo T."/>
            <person name="Motooka D."/>
            <person name="Nabeya D."/>
            <person name="Jung N."/>
            <person name="Uechi K."/>
            <person name="Horii T."/>
            <person name="Iida T."/>
            <person name="Fujita J."/>
            <person name="Nakamura S."/>
        </authorList>
    </citation>
    <scope>NUCLEOTIDE SEQUENCE [LARGE SCALE GENOMIC DNA]</scope>
    <source>
        <strain evidence="2 3">JCM 13574</strain>
    </source>
</reference>
<dbReference type="AlphaFoldDB" id="A0A7I7XAE1"/>
<sequence>MQLVVELSDVTSTDGAAVHALSAASAIAGESDIALSLIAPSAGPVVESLAAADVIERFEIFSVIDETVDHRSLSELRNVCDGDSPNA</sequence>
<feature type="domain" description="STAS" evidence="1">
    <location>
        <begin position="1"/>
        <end position="71"/>
    </location>
</feature>
<organism evidence="2 3">
    <name type="scientific">Mycolicibacterium madagascariense</name>
    <dbReference type="NCBI Taxonomy" id="212765"/>
    <lineage>
        <taxon>Bacteria</taxon>
        <taxon>Bacillati</taxon>
        <taxon>Actinomycetota</taxon>
        <taxon>Actinomycetes</taxon>
        <taxon>Mycobacteriales</taxon>
        <taxon>Mycobacteriaceae</taxon>
        <taxon>Mycolicibacterium</taxon>
    </lineage>
</organism>
<gene>
    <name evidence="2" type="ORF">MMAD_06050</name>
</gene>
<evidence type="ECO:0000313" key="3">
    <source>
        <dbReference type="Proteomes" id="UP000466517"/>
    </source>
</evidence>
<dbReference type="EMBL" id="AP022610">
    <property type="protein sequence ID" value="BBZ26310.1"/>
    <property type="molecule type" value="Genomic_DNA"/>
</dbReference>
<dbReference type="Proteomes" id="UP000466517">
    <property type="component" value="Chromosome"/>
</dbReference>
<accession>A0A7I7XAE1</accession>
<dbReference type="KEGG" id="mmag:MMAD_06050"/>
<protein>
    <recommendedName>
        <fullName evidence="1">STAS domain-containing protein</fullName>
    </recommendedName>
</protein>
<keyword evidence="3" id="KW-1185">Reference proteome</keyword>
<evidence type="ECO:0000259" key="1">
    <source>
        <dbReference type="PROSITE" id="PS50801"/>
    </source>
</evidence>
<proteinExistence type="predicted"/>